<protein>
    <submittedName>
        <fullName evidence="2">Uncharacterized protein</fullName>
    </submittedName>
</protein>
<organism evidence="2 3">
    <name type="scientific">candidate division MSBL1 archaeon SCGC-AAA259I14</name>
    <dbReference type="NCBI Taxonomy" id="1698268"/>
    <lineage>
        <taxon>Archaea</taxon>
        <taxon>Methanobacteriati</taxon>
        <taxon>Methanobacteriota</taxon>
        <taxon>candidate division MSBL1</taxon>
    </lineage>
</organism>
<accession>A0A133UTI0</accession>
<keyword evidence="1" id="KW-1133">Transmembrane helix</keyword>
<keyword evidence="1" id="KW-0472">Membrane</keyword>
<dbReference type="AlphaFoldDB" id="A0A133UTI0"/>
<keyword evidence="1" id="KW-0812">Transmembrane</keyword>
<evidence type="ECO:0000256" key="1">
    <source>
        <dbReference type="SAM" id="Phobius"/>
    </source>
</evidence>
<sequence length="355" mass="40610">MLGKQKGITAGTAVLIIAIVAAGMGGGLMFSNLIFNPPENFSSPDSIIIYRETVAGWPKGENERSIELARGSEPYREALELVEDIVENRPRSGKTPENVYVENSLTWMEEGQSVELIYKEPVRVAISGEKVLANRVFFVCYAPYFCAKMQGSIVAMRDNDPVSYWRIEMDLENFSKRIEKVTESCNENLNYNEDTSSSENLNVSEVANVPELHPPNLLGPKYKPQKIVVSSRLPRRESIWIYKILDKNREEKEFSKPTPVKELPKKQEAIQITKETAKKYGWWKENLVFWEINHAQRTITRGNDRTTWELSMSVNFIRTIDNTPVLSAISYPYLDSWVEHHRFRGVGVEILNCLV</sequence>
<dbReference type="EMBL" id="LHXS01000010">
    <property type="protein sequence ID" value="KXA97508.1"/>
    <property type="molecule type" value="Genomic_DNA"/>
</dbReference>
<dbReference type="Proteomes" id="UP000070414">
    <property type="component" value="Unassembled WGS sequence"/>
</dbReference>
<name>A0A133UTI0_9EURY</name>
<keyword evidence="3" id="KW-1185">Reference proteome</keyword>
<feature type="transmembrane region" description="Helical" evidence="1">
    <location>
        <begin position="12"/>
        <end position="35"/>
    </location>
</feature>
<evidence type="ECO:0000313" key="2">
    <source>
        <dbReference type="EMBL" id="KXA97508.1"/>
    </source>
</evidence>
<proteinExistence type="predicted"/>
<evidence type="ECO:0000313" key="3">
    <source>
        <dbReference type="Proteomes" id="UP000070414"/>
    </source>
</evidence>
<reference evidence="2 3" key="1">
    <citation type="journal article" date="2016" name="Sci. Rep.">
        <title>Metabolic traits of an uncultured archaeal lineage -MSBL1- from brine pools of the Red Sea.</title>
        <authorList>
            <person name="Mwirichia R."/>
            <person name="Alam I."/>
            <person name="Rashid M."/>
            <person name="Vinu M."/>
            <person name="Ba-Alawi W."/>
            <person name="Anthony Kamau A."/>
            <person name="Kamanda Ngugi D."/>
            <person name="Goker M."/>
            <person name="Klenk H.P."/>
            <person name="Bajic V."/>
            <person name="Stingl U."/>
        </authorList>
    </citation>
    <scope>NUCLEOTIDE SEQUENCE [LARGE SCALE GENOMIC DNA]</scope>
    <source>
        <strain evidence="2">SCGC-AAA259I14</strain>
    </source>
</reference>
<comment type="caution">
    <text evidence="2">The sequence shown here is derived from an EMBL/GenBank/DDBJ whole genome shotgun (WGS) entry which is preliminary data.</text>
</comment>
<gene>
    <name evidence="2" type="ORF">AKJ38_00925</name>
</gene>